<sequence>MTDNTREQRQWKLPTDTEHGFVTENGVKRATRLGDVIIEDKPSVVYVDDPRERCRLQAVAMHIKALTSHDEFAEILAELSHEDRLQLDRERCENSIDDQLAVGIAEQLIAETEDASDAILDQIASFMNNTDGTEQMLIVEIYLGEPDTGDTPNNVH</sequence>
<dbReference type="Proteomes" id="UP000246104">
    <property type="component" value="Unassembled WGS sequence"/>
</dbReference>
<comment type="caution">
    <text evidence="1">The sequence shown here is derived from an EMBL/GenBank/DDBJ whole genome shotgun (WGS) entry which is preliminary data.</text>
</comment>
<organism evidence="1 2">
    <name type="scientific">Candidatus Cerribacteria bacterium 'Amazon FNV 2010 28 9'</name>
    <dbReference type="NCBI Taxonomy" id="2081795"/>
    <lineage>
        <taxon>Bacteria</taxon>
        <taxon>Candidatus Cerribacteria</taxon>
    </lineage>
</organism>
<evidence type="ECO:0000313" key="2">
    <source>
        <dbReference type="Proteomes" id="UP000246104"/>
    </source>
</evidence>
<protein>
    <submittedName>
        <fullName evidence="1">Uncharacterized protein</fullName>
    </submittedName>
</protein>
<name>A0A317JNU2_9BACT</name>
<proteinExistence type="predicted"/>
<reference evidence="1 2" key="1">
    <citation type="submission" date="2018-02" db="EMBL/GenBank/DDBJ databases">
        <title>Genomic Reconstructions from Amazon Rainforest and Pasture Soil Reveal Novel Insights into the Physiology of Candidate Phyla in Tropical Sites.</title>
        <authorList>
            <person name="Kroeger M.E."/>
            <person name="Delmont T."/>
            <person name="Eren A.M."/>
            <person name="Guo J."/>
            <person name="Meyer K.M."/>
            <person name="Khan K."/>
            <person name="Rodrigues J.L.M."/>
            <person name="Bohannan B.J.M."/>
            <person name="Tringe S."/>
            <person name="Borges C.D."/>
            <person name="Tiedje J."/>
            <person name="Tsai S.M."/>
            <person name="Nusslein K."/>
        </authorList>
    </citation>
    <scope>NUCLEOTIDE SEQUENCE [LARGE SCALE GENOMIC DNA]</scope>
    <source>
        <strain evidence="1">Amazon FNV 2010 28 9</strain>
    </source>
</reference>
<evidence type="ECO:0000313" key="1">
    <source>
        <dbReference type="EMBL" id="PWU22816.1"/>
    </source>
</evidence>
<dbReference type="AlphaFoldDB" id="A0A317JNU2"/>
<gene>
    <name evidence="1" type="ORF">C5B42_05025</name>
</gene>
<dbReference type="EMBL" id="PSRQ01000055">
    <property type="protein sequence ID" value="PWU22816.1"/>
    <property type="molecule type" value="Genomic_DNA"/>
</dbReference>
<accession>A0A317JNU2</accession>